<dbReference type="Proteomes" id="UP001500449">
    <property type="component" value="Unassembled WGS sequence"/>
</dbReference>
<dbReference type="EMBL" id="BAAAQK010000024">
    <property type="protein sequence ID" value="GAA1869509.1"/>
    <property type="molecule type" value="Genomic_DNA"/>
</dbReference>
<proteinExistence type="predicted"/>
<dbReference type="Pfam" id="PF10698">
    <property type="entry name" value="DUF2505"/>
    <property type="match status" value="1"/>
</dbReference>
<sequence>MSRPMDFRATTDHPVDAVYAAMSDRAILADRLERMGGPGAGILEYASDEQGCRYRIRHGIDEKDLPGVVKTFVGGGGITVERDETWRKAGDGYDGTVRVALPGMPAGADGTMRLEPAGAGTSFHVHCDITVRVPLIGGKIEETVAEQIKRLLAMETDYTLTRL</sequence>
<dbReference type="RefSeq" id="WP_344423981.1">
    <property type="nucleotide sequence ID" value="NZ_BAAAQK010000024.1"/>
</dbReference>
<evidence type="ECO:0000313" key="2">
    <source>
        <dbReference type="Proteomes" id="UP001500449"/>
    </source>
</evidence>
<keyword evidence="2" id="KW-1185">Reference proteome</keyword>
<protein>
    <submittedName>
        <fullName evidence="1">DUF2505 domain-containing protein</fullName>
    </submittedName>
</protein>
<organism evidence="1 2">
    <name type="scientific">Pseudonocardia ailaonensis</name>
    <dbReference type="NCBI Taxonomy" id="367279"/>
    <lineage>
        <taxon>Bacteria</taxon>
        <taxon>Bacillati</taxon>
        <taxon>Actinomycetota</taxon>
        <taxon>Actinomycetes</taxon>
        <taxon>Pseudonocardiales</taxon>
        <taxon>Pseudonocardiaceae</taxon>
        <taxon>Pseudonocardia</taxon>
    </lineage>
</organism>
<accession>A0ABN2NKN8</accession>
<dbReference type="InterPro" id="IPR019639">
    <property type="entry name" value="DUF2505"/>
</dbReference>
<dbReference type="SUPFAM" id="SSF55961">
    <property type="entry name" value="Bet v1-like"/>
    <property type="match status" value="1"/>
</dbReference>
<gene>
    <name evidence="1" type="ORF">GCM10009836_57610</name>
</gene>
<comment type="caution">
    <text evidence="1">The sequence shown here is derived from an EMBL/GenBank/DDBJ whole genome shotgun (WGS) entry which is preliminary data.</text>
</comment>
<dbReference type="Gene3D" id="3.30.530.20">
    <property type="match status" value="1"/>
</dbReference>
<evidence type="ECO:0000313" key="1">
    <source>
        <dbReference type="EMBL" id="GAA1869509.1"/>
    </source>
</evidence>
<reference evidence="1 2" key="1">
    <citation type="journal article" date="2019" name="Int. J. Syst. Evol. Microbiol.">
        <title>The Global Catalogue of Microorganisms (GCM) 10K type strain sequencing project: providing services to taxonomists for standard genome sequencing and annotation.</title>
        <authorList>
            <consortium name="The Broad Institute Genomics Platform"/>
            <consortium name="The Broad Institute Genome Sequencing Center for Infectious Disease"/>
            <person name="Wu L."/>
            <person name="Ma J."/>
        </authorList>
    </citation>
    <scope>NUCLEOTIDE SEQUENCE [LARGE SCALE GENOMIC DNA]</scope>
    <source>
        <strain evidence="1 2">JCM 16009</strain>
    </source>
</reference>
<dbReference type="InterPro" id="IPR023393">
    <property type="entry name" value="START-like_dom_sf"/>
</dbReference>
<name>A0ABN2NKN8_9PSEU</name>